<feature type="region of interest" description="Disordered" evidence="6">
    <location>
        <begin position="1041"/>
        <end position="1097"/>
    </location>
</feature>
<dbReference type="Proteomes" id="UP000694558">
    <property type="component" value="Chromosome 12"/>
</dbReference>
<reference evidence="7" key="2">
    <citation type="submission" date="2025-08" db="UniProtKB">
        <authorList>
            <consortium name="Ensembl"/>
        </authorList>
    </citation>
    <scope>IDENTIFICATION</scope>
</reference>
<dbReference type="AlphaFoldDB" id="A0A8D3CK30"/>
<dbReference type="SUPFAM" id="SSF57997">
    <property type="entry name" value="Tropomyosin"/>
    <property type="match status" value="2"/>
</dbReference>
<feature type="coiled-coil region" evidence="5">
    <location>
        <begin position="857"/>
        <end position="968"/>
    </location>
</feature>
<feature type="coiled-coil region" evidence="5">
    <location>
        <begin position="1011"/>
        <end position="1038"/>
    </location>
</feature>
<feature type="coiled-coil region" evidence="5">
    <location>
        <begin position="279"/>
        <end position="313"/>
    </location>
</feature>
<feature type="coiled-coil region" evidence="5">
    <location>
        <begin position="75"/>
        <end position="148"/>
    </location>
</feature>
<dbReference type="CDD" id="cd22292">
    <property type="entry name" value="cc_Cep135_MBD"/>
    <property type="match status" value="1"/>
</dbReference>
<protein>
    <recommendedName>
        <fullName evidence="9">Centrosomal protein of 135 kDa</fullName>
    </recommendedName>
</protein>
<dbReference type="PANTHER" id="PTHR20544:SF1">
    <property type="entry name" value="CENTROSOMAL PROTEIN 135KDA"/>
    <property type="match status" value="1"/>
</dbReference>
<evidence type="ECO:0000256" key="5">
    <source>
        <dbReference type="SAM" id="Coils"/>
    </source>
</evidence>
<gene>
    <name evidence="7" type="primary">cep135</name>
</gene>
<organism evidence="7 8">
    <name type="scientific">Scophthalmus maximus</name>
    <name type="common">Turbot</name>
    <name type="synonym">Psetta maxima</name>
    <dbReference type="NCBI Taxonomy" id="52904"/>
    <lineage>
        <taxon>Eukaryota</taxon>
        <taxon>Metazoa</taxon>
        <taxon>Chordata</taxon>
        <taxon>Craniata</taxon>
        <taxon>Vertebrata</taxon>
        <taxon>Euteleostomi</taxon>
        <taxon>Actinopterygii</taxon>
        <taxon>Neopterygii</taxon>
        <taxon>Teleostei</taxon>
        <taxon>Neoteleostei</taxon>
        <taxon>Acanthomorphata</taxon>
        <taxon>Carangaria</taxon>
        <taxon>Pleuronectiformes</taxon>
        <taxon>Pleuronectoidei</taxon>
        <taxon>Scophthalmidae</taxon>
        <taxon>Scophthalmus</taxon>
    </lineage>
</organism>
<feature type="coiled-coil region" evidence="5">
    <location>
        <begin position="590"/>
        <end position="692"/>
    </location>
</feature>
<proteinExistence type="inferred from homology"/>
<accession>A0A8D3CK30</accession>
<evidence type="ECO:0000256" key="6">
    <source>
        <dbReference type="SAM" id="MobiDB-lite"/>
    </source>
</evidence>
<feature type="compositionally biased region" description="Basic and acidic residues" evidence="6">
    <location>
        <begin position="1071"/>
        <end position="1097"/>
    </location>
</feature>
<evidence type="ECO:0000256" key="3">
    <source>
        <dbReference type="ARBA" id="ARBA00023212"/>
    </source>
</evidence>
<dbReference type="Ensembl" id="ENSSMAT00000035596.1">
    <property type="protein sequence ID" value="ENSSMAP00000047638.1"/>
    <property type="gene ID" value="ENSSMAG00000014628.2"/>
</dbReference>
<name>A0A8D3CK30_SCOMX</name>
<comment type="subcellular location">
    <subcellularLocation>
        <location evidence="1">Cytoplasm</location>
        <location evidence="1">Cytoskeleton</location>
        <location evidence="1">Microtubule organizing center</location>
        <location evidence="1">Centrosome</location>
        <location evidence="1">Centriole</location>
    </subcellularLocation>
</comment>
<reference evidence="7" key="1">
    <citation type="submission" date="2023-05" db="EMBL/GenBank/DDBJ databases">
        <title>High-quality long-read genome of Scophthalmus maximus.</title>
        <authorList>
            <person name="Lien S."/>
            <person name="Martinez P."/>
        </authorList>
    </citation>
    <scope>NUCLEOTIDE SEQUENCE [LARGE SCALE GENOMIC DNA]</scope>
</reference>
<dbReference type="GO" id="GO:0005814">
    <property type="term" value="C:centriole"/>
    <property type="evidence" value="ECO:0007669"/>
    <property type="project" value="UniProtKB-SubCell"/>
</dbReference>
<evidence type="ECO:0000256" key="2">
    <source>
        <dbReference type="ARBA" id="ARBA00022490"/>
    </source>
</evidence>
<evidence type="ECO:0008006" key="9">
    <source>
        <dbReference type="Google" id="ProtNLM"/>
    </source>
</evidence>
<dbReference type="InterPro" id="IPR051877">
    <property type="entry name" value="Centriole_BasalBody_StrucProt"/>
</dbReference>
<dbReference type="PANTHER" id="PTHR20544">
    <property type="entry name" value="CENTROSOMAL PROTEIN CEP135"/>
    <property type="match status" value="1"/>
</dbReference>
<feature type="coiled-coil region" evidence="5">
    <location>
        <begin position="724"/>
        <end position="832"/>
    </location>
</feature>
<evidence type="ECO:0000313" key="7">
    <source>
        <dbReference type="Ensembl" id="ENSSMAP00000047638.1"/>
    </source>
</evidence>
<evidence type="ECO:0000256" key="1">
    <source>
        <dbReference type="ARBA" id="ARBA00004114"/>
    </source>
</evidence>
<feature type="compositionally biased region" description="Low complexity" evidence="6">
    <location>
        <begin position="1051"/>
        <end position="1070"/>
    </location>
</feature>
<feature type="coiled-coil region" evidence="5">
    <location>
        <begin position="359"/>
        <end position="403"/>
    </location>
</feature>
<keyword evidence="3" id="KW-0206">Cytoskeleton</keyword>
<keyword evidence="2" id="KW-0963">Cytoplasm</keyword>
<comment type="similarity">
    <text evidence="4">Belongs to the CEP135/TSGA10 family.</text>
</comment>
<dbReference type="GeneTree" id="ENSGT00940000165649"/>
<keyword evidence="5" id="KW-0175">Coiled coil</keyword>
<sequence length="1097" mass="127713">MNSNAERKFVNLRKRLDQLGYRQPLGIESLPLVEKLFSDLVHTTESLRNAKLSAGKTEKESRNLDALLEPYRTENARVVRENNEMHLELLKLKEEKDRVSTELKTHIRKLDHESSDLKFLNNQYVHKVRCLEKDSKAKAERIQQLQEKNMQAVVQTPGGKKRSIPFRRQRMQIDELTPPSSASSYPVSQPDDPYIADLLQLADKRIHELQEDVIKVKLDLENAQEYIKHLKTQVRNKLLDTYTIHTCYLLLWGSKNNPAWLLSTLRSVYCYLLLCVTQIEYLQESNRTLEQKVEGLQQRKKDASSEVANLSLKNLELCEELTHIDDLAKRLEMDKERVLETADMELQETKEQSEGDFEKDRLRDQLVELKGQNEKMEGLVNFLEEEKIRLQDKVENIMSADKELVLELETMRAQHGVCRRERSPSRLDAFVKSLEEERDYYRLEAERYKGVRRFEVIYHQIDAVILASHCQGGVVEAELLRVVKERDELKAALFDFEKHMEEIQNSVKALCTERDHFKSQFKQVSFDNHISLQMHMKHFLLEVAQKSQYRIVSCNLEQERLDLRSQVCHLKESREAVGEELQVRSAALVLNAEEAAQQRAESNALRLLQEQMEQSLSDTQHRLSVKMNELHNAHQQIEKLEKRMGELNQRGSKHKEEVAVLQKSISALDREKDALQDEVDQKTEKLVALQEELSKKVAITNKYHQDYKLLFKDNLKSLIKQLEISSLRRQLDASQDELPGLRREKEITIRENRRLQDDLATMTRENQAVHMEMEEALHEKDELKLRVHTYISEVSRIEKLMATKEQENRDLLERFRMAHSEVEERKQKLMQAEGLNNSIRLELLSSDSDRRHLRDTVGHQEREIHQHTQALQAYEAQVSSLVRGMSRLEEELHKVQEEKAALLSDLASVRELCVKLDSGKELTARQLTSRSMDLERVTGELEDVRSEAELLKKQLASERLTVRNLETLLSTNRQKEFQTHLTASERESDLKILRDRLTLADSKTAEHAREVSQLCGKLSQLQTEMDVLKRQLTTERFERERAVQEMRRQGLSLSSLHSSSSLSASSGSHHISPERSILRSLDRSTDKSADKSVSFKD</sequence>
<evidence type="ECO:0000256" key="4">
    <source>
        <dbReference type="ARBA" id="ARBA00038123"/>
    </source>
</evidence>
<evidence type="ECO:0000313" key="8">
    <source>
        <dbReference type="Proteomes" id="UP000694558"/>
    </source>
</evidence>